<dbReference type="SMART" id="SM00220">
    <property type="entry name" value="S_TKc"/>
    <property type="match status" value="1"/>
</dbReference>
<evidence type="ECO:0000313" key="9">
    <source>
        <dbReference type="EMBL" id="MCC2148198.1"/>
    </source>
</evidence>
<dbReference type="PROSITE" id="PS00107">
    <property type="entry name" value="PROTEIN_KINASE_ATP"/>
    <property type="match status" value="1"/>
</dbReference>
<dbReference type="SUPFAM" id="SSF56112">
    <property type="entry name" value="Protein kinase-like (PK-like)"/>
    <property type="match status" value="1"/>
</dbReference>
<dbReference type="Pfam" id="PF00069">
    <property type="entry name" value="Pkinase"/>
    <property type="match status" value="1"/>
</dbReference>
<comment type="caution">
    <text evidence="9">The sequence shown here is derived from an EMBL/GenBank/DDBJ whole genome shotgun (WGS) entry which is preliminary data.</text>
</comment>
<accession>A0ABS8ETC5</accession>
<evidence type="ECO:0000256" key="3">
    <source>
        <dbReference type="ARBA" id="ARBA00022679"/>
    </source>
</evidence>
<gene>
    <name evidence="9" type="ORF">LKD42_02850</name>
</gene>
<dbReference type="PANTHER" id="PTHR43671:SF13">
    <property type="entry name" value="SERINE_THREONINE-PROTEIN KINASE NEK2"/>
    <property type="match status" value="1"/>
</dbReference>
<evidence type="ECO:0000256" key="5">
    <source>
        <dbReference type="ARBA" id="ARBA00022777"/>
    </source>
</evidence>
<dbReference type="EMBL" id="JAJEQE010000005">
    <property type="protein sequence ID" value="MCC2148198.1"/>
    <property type="molecule type" value="Genomic_DNA"/>
</dbReference>
<evidence type="ECO:0000256" key="6">
    <source>
        <dbReference type="ARBA" id="ARBA00022840"/>
    </source>
</evidence>
<dbReference type="InterPro" id="IPR000719">
    <property type="entry name" value="Prot_kinase_dom"/>
</dbReference>
<feature type="domain" description="Protein kinase" evidence="8">
    <location>
        <begin position="32"/>
        <end position="352"/>
    </location>
</feature>
<dbReference type="InterPro" id="IPR011009">
    <property type="entry name" value="Kinase-like_dom_sf"/>
</dbReference>
<name>A0ABS8ETC5_9FIRM</name>
<sequence length="468" mass="55001">MPYQSNMTAKEQNQEQVQCKKQMEHLLNHHGYFLIRRIGQGRTGAVWLVFHQATGALRAAKAIDAASQKVALLRAWASMEHSGLVKIYDLLQEQEMCCFIMEYLEGESLKEHILTTGEKKKRISGRKAAKWGIELCDALYCLHMSQPAILYQDLKPSNVVLTKEGRLKLIDPDGAGFQNDDFCIMGTRGFMAPEQEQQRSLDARTDIYALGRTLQWILEKKQRKRKKSYSPLGRILEKCTRQDPDERFQNVAEVKKAFRDYLHITRRMSLFSALMIITVSVLGSIEISIQDEQKREHLYQTYLSQKDISDYKSAIFLFPGREEGYQQFLESIMEDGQVDRQEHQELMSLLFYTESDLQKNRRAYHRFAGQLSVIYHFFYVENGGEQYAENWIEKFIKTKDDTQKDGVAKNKMPQKATINERMEQQKKEEEEMQRIMDLYREWFQKNEITEEEVQEWKRGVSNRKETME</sequence>
<dbReference type="InterPro" id="IPR017441">
    <property type="entry name" value="Protein_kinase_ATP_BS"/>
</dbReference>
<dbReference type="PROSITE" id="PS50011">
    <property type="entry name" value="PROTEIN_KINASE_DOM"/>
    <property type="match status" value="1"/>
</dbReference>
<organism evidence="9 10">
    <name type="scientific">Hominisplanchenecus faecis</name>
    <dbReference type="NCBI Taxonomy" id="2885351"/>
    <lineage>
        <taxon>Bacteria</taxon>
        <taxon>Bacillati</taxon>
        <taxon>Bacillota</taxon>
        <taxon>Clostridia</taxon>
        <taxon>Lachnospirales</taxon>
        <taxon>Lachnospiraceae</taxon>
        <taxon>Hominisplanchenecus</taxon>
    </lineage>
</organism>
<evidence type="ECO:0000256" key="7">
    <source>
        <dbReference type="PROSITE-ProRule" id="PRU10141"/>
    </source>
</evidence>
<evidence type="ECO:0000256" key="2">
    <source>
        <dbReference type="ARBA" id="ARBA00012513"/>
    </source>
</evidence>
<dbReference type="Proteomes" id="UP001299235">
    <property type="component" value="Unassembled WGS sequence"/>
</dbReference>
<keyword evidence="10" id="KW-1185">Reference proteome</keyword>
<evidence type="ECO:0000256" key="1">
    <source>
        <dbReference type="ARBA" id="ARBA00010886"/>
    </source>
</evidence>
<evidence type="ECO:0000313" key="10">
    <source>
        <dbReference type="Proteomes" id="UP001299235"/>
    </source>
</evidence>
<proteinExistence type="inferred from homology"/>
<keyword evidence="9" id="KW-0723">Serine/threonine-protein kinase</keyword>
<keyword evidence="6 7" id="KW-0067">ATP-binding</keyword>
<dbReference type="PROSITE" id="PS00108">
    <property type="entry name" value="PROTEIN_KINASE_ST"/>
    <property type="match status" value="1"/>
</dbReference>
<reference evidence="9 10" key="1">
    <citation type="submission" date="2021-10" db="EMBL/GenBank/DDBJ databases">
        <title>Anaerobic single-cell dispensing facilitates the cultivation of human gut bacteria.</title>
        <authorList>
            <person name="Afrizal A."/>
        </authorList>
    </citation>
    <scope>NUCLEOTIDE SEQUENCE [LARGE SCALE GENOMIC DNA]</scope>
    <source>
        <strain evidence="9 10">CLA-AA-H246</strain>
    </source>
</reference>
<evidence type="ECO:0000259" key="8">
    <source>
        <dbReference type="PROSITE" id="PS50011"/>
    </source>
</evidence>
<protein>
    <recommendedName>
        <fullName evidence="2">non-specific serine/threonine protein kinase</fullName>
        <ecNumber evidence="2">2.7.11.1</ecNumber>
    </recommendedName>
</protein>
<dbReference type="InterPro" id="IPR008271">
    <property type="entry name" value="Ser/Thr_kinase_AS"/>
</dbReference>
<dbReference type="GO" id="GO:0004674">
    <property type="term" value="F:protein serine/threonine kinase activity"/>
    <property type="evidence" value="ECO:0007669"/>
    <property type="project" value="UniProtKB-KW"/>
</dbReference>
<dbReference type="Gene3D" id="1.10.510.10">
    <property type="entry name" value="Transferase(Phosphotransferase) domain 1"/>
    <property type="match status" value="1"/>
</dbReference>
<dbReference type="PANTHER" id="PTHR43671">
    <property type="entry name" value="SERINE/THREONINE-PROTEIN KINASE NEK"/>
    <property type="match status" value="1"/>
</dbReference>
<evidence type="ECO:0000256" key="4">
    <source>
        <dbReference type="ARBA" id="ARBA00022741"/>
    </source>
</evidence>
<comment type="similarity">
    <text evidence="1">Belongs to the protein kinase superfamily. NEK Ser/Thr protein kinase family. NIMA subfamily.</text>
</comment>
<dbReference type="EC" id="2.7.11.1" evidence="2"/>
<keyword evidence="5 9" id="KW-0418">Kinase</keyword>
<keyword evidence="4 7" id="KW-0547">Nucleotide-binding</keyword>
<dbReference type="InterPro" id="IPR050660">
    <property type="entry name" value="NEK_Ser/Thr_kinase"/>
</dbReference>
<keyword evidence="3" id="KW-0808">Transferase</keyword>
<feature type="binding site" evidence="7">
    <location>
        <position position="61"/>
    </location>
    <ligand>
        <name>ATP</name>
        <dbReference type="ChEBI" id="CHEBI:30616"/>
    </ligand>
</feature>
<dbReference type="CDD" id="cd14014">
    <property type="entry name" value="STKc_PknB_like"/>
    <property type="match status" value="1"/>
</dbReference>